<feature type="transmembrane region" description="Helical" evidence="7">
    <location>
        <begin position="801"/>
        <end position="820"/>
    </location>
</feature>
<evidence type="ECO:0000256" key="2">
    <source>
        <dbReference type="ARBA" id="ARBA00022475"/>
    </source>
</evidence>
<evidence type="ECO:0000313" key="9">
    <source>
        <dbReference type="EMBL" id="EHI75115.1"/>
    </source>
</evidence>
<comment type="subcellular location">
    <subcellularLocation>
        <location evidence="1">Cell membrane</location>
        <topology evidence="1">Multi-pass membrane protein</topology>
    </subcellularLocation>
</comment>
<keyword evidence="2" id="KW-1003">Cell membrane</keyword>
<keyword evidence="3 7" id="KW-0812">Transmembrane</keyword>
<dbReference type="GO" id="GO:0005886">
    <property type="term" value="C:plasma membrane"/>
    <property type="evidence" value="ECO:0007669"/>
    <property type="project" value="UniProtKB-SubCell"/>
</dbReference>
<feature type="transmembrane region" description="Helical" evidence="7">
    <location>
        <begin position="20"/>
        <end position="37"/>
    </location>
</feature>
<dbReference type="STRING" id="873449.STRCR_0274"/>
<keyword evidence="10" id="KW-1185">Reference proteome</keyword>
<evidence type="ECO:0000256" key="7">
    <source>
        <dbReference type="SAM" id="Phobius"/>
    </source>
</evidence>
<feature type="transmembrane region" description="Helical" evidence="7">
    <location>
        <begin position="516"/>
        <end position="536"/>
    </location>
</feature>
<dbReference type="InterPro" id="IPR038766">
    <property type="entry name" value="Membrane_comp_ABC_pdt"/>
</dbReference>
<proteinExistence type="predicted"/>
<comment type="caution">
    <text evidence="9">The sequence shown here is derived from an EMBL/GenBank/DDBJ whole genome shotgun (WGS) entry which is preliminary data.</text>
</comment>
<feature type="transmembrane region" description="Helical" evidence="7">
    <location>
        <begin position="438"/>
        <end position="463"/>
    </location>
</feature>
<feature type="domain" description="ABC3 transporter permease C-terminal" evidence="8">
    <location>
        <begin position="752"/>
        <end position="865"/>
    </location>
</feature>
<keyword evidence="6" id="KW-0175">Coiled coil</keyword>
<protein>
    <submittedName>
        <fullName evidence="9">Membrane protein</fullName>
    </submittedName>
</protein>
<dbReference type="Proteomes" id="UP000004322">
    <property type="component" value="Unassembled WGS sequence"/>
</dbReference>
<feature type="domain" description="ABC3 transporter permease C-terminal" evidence="8">
    <location>
        <begin position="350"/>
        <end position="465"/>
    </location>
</feature>
<evidence type="ECO:0000256" key="6">
    <source>
        <dbReference type="SAM" id="Coils"/>
    </source>
</evidence>
<dbReference type="Pfam" id="PF02687">
    <property type="entry name" value="FtsX"/>
    <property type="match status" value="2"/>
</dbReference>
<evidence type="ECO:0000256" key="5">
    <source>
        <dbReference type="ARBA" id="ARBA00023136"/>
    </source>
</evidence>
<evidence type="ECO:0000313" key="10">
    <source>
        <dbReference type="Proteomes" id="UP000004322"/>
    </source>
</evidence>
<gene>
    <name evidence="9" type="ORF">STRCR_0274</name>
</gene>
<feature type="transmembrane region" description="Helical" evidence="7">
    <location>
        <begin position="395"/>
        <end position="418"/>
    </location>
</feature>
<feature type="transmembrane region" description="Helical" evidence="7">
    <location>
        <begin position="350"/>
        <end position="371"/>
    </location>
</feature>
<accession>G5JP42</accession>
<reference evidence="9" key="1">
    <citation type="submission" date="2011-07" db="EMBL/GenBank/DDBJ databases">
        <authorList>
            <person name="Stanhope M.J."/>
            <person name="Durkin A.S."/>
            <person name="Hostetler J."/>
            <person name="Kim M."/>
            <person name="Radune D."/>
            <person name="Singh I."/>
            <person name="Town C.D."/>
        </authorList>
    </citation>
    <scope>NUCLEOTIDE SEQUENCE [LARGE SCALE GENOMIC DNA]</scope>
    <source>
        <strain evidence="9">HS-6</strain>
    </source>
</reference>
<evidence type="ECO:0000256" key="1">
    <source>
        <dbReference type="ARBA" id="ARBA00004651"/>
    </source>
</evidence>
<dbReference type="PANTHER" id="PTHR30287:SF1">
    <property type="entry name" value="INNER MEMBRANE PROTEIN"/>
    <property type="match status" value="1"/>
</dbReference>
<name>G5JP42_STRCG</name>
<dbReference type="EMBL" id="AEUV02000002">
    <property type="protein sequence ID" value="EHI75115.1"/>
    <property type="molecule type" value="Genomic_DNA"/>
</dbReference>
<dbReference type="InterPro" id="IPR003838">
    <property type="entry name" value="ABC3_permease_C"/>
</dbReference>
<evidence type="ECO:0000259" key="8">
    <source>
        <dbReference type="Pfam" id="PF02687"/>
    </source>
</evidence>
<evidence type="ECO:0000256" key="4">
    <source>
        <dbReference type="ARBA" id="ARBA00022989"/>
    </source>
</evidence>
<evidence type="ECO:0000256" key="3">
    <source>
        <dbReference type="ARBA" id="ARBA00022692"/>
    </source>
</evidence>
<feature type="coiled-coil region" evidence="6">
    <location>
        <begin position="218"/>
        <end position="282"/>
    </location>
</feature>
<feature type="transmembrane region" description="Helical" evidence="7">
    <location>
        <begin position="840"/>
        <end position="861"/>
    </location>
</feature>
<keyword evidence="5 7" id="KW-0472">Membrane</keyword>
<sequence length="877" mass="97508">MKKIFWKDIWKSFTGSSGRFISIMTLMFLGAFALVGLKVTTPDMERTASDYLQNHHTMDLSVIASAGFSQTDQRELDKIKGAKVEYGYMSDVSIKGKDDAVRIFSKTDTLSSYKLVSGKLPDKTAQIALSSSLKKDYRLGDKINFTQKSQGILKHTTYKIVGFVNSSEIWSTKNLGTSTAGDGNLAAYAVTTADSFASAVYNLARLRYQDLQTLNPYSATYKKKLEEKQEVLDEILKDNGKQRLATIKKDKQAALAQSQSQINQAKSRLEAQEQQLVYLSGQQLQAAEAAISQGKTKLAKSQASIQNAQAALKAMPTPSYSSYSRTTLPGSNGYRTYGDISRNIDRIGDIFPVVLYLVAALVTFTTMTRFVNEERNNAGVLKALGYSDGDVLKKFVIYGLVAGLLGTLIGVLGGHYLLPYILTQNPAKLTTLGQPHFYFYWSYTVLSLLLALISAVLPALLVARRELGEKPAQLLRPKPPVSGSKILLERISFIWRRLSFTQKVTIRNIFRYKQRMVMTIFGVVGSVALLFAGLGLQSSLGKIVERQFNQLTPYDMLILRNEQASRAESQQVDDYLHSDQVRDYQSLHAQTIDEKISGQDEKKSITIMSTDQKDFGSFIRLRDPKTNQSLVLDHKGALISKKLAAYYGVKKGETFSVKDDQGRSYTIKVAGLVDMNVGHYIFMSDSYYQNVFGKKATHNGELIKLKDSSQSDISKQSSHLLNLAGVTSLTQNSSMITMVKTAVNGLNASMTILIVVSIALAIVILYNLTNINVAERIRELSTIKVLGFHSREVMMYIYRETILLSVIGMILGLVGGYYLHGVIIAMMSQDTVYPTQVDPYVYLVPLAVITFILIVLGWVVYHRLKNVDMLEALKSVD</sequence>
<dbReference type="eggNOG" id="COG0577">
    <property type="taxonomic scope" value="Bacteria"/>
</dbReference>
<feature type="transmembrane region" description="Helical" evidence="7">
    <location>
        <begin position="748"/>
        <end position="768"/>
    </location>
</feature>
<organism evidence="9 10">
    <name type="scientific">Streptococcus criceti HS-6</name>
    <dbReference type="NCBI Taxonomy" id="873449"/>
    <lineage>
        <taxon>Bacteria</taxon>
        <taxon>Bacillati</taxon>
        <taxon>Bacillota</taxon>
        <taxon>Bacilli</taxon>
        <taxon>Lactobacillales</taxon>
        <taxon>Streptococcaceae</taxon>
        <taxon>Streptococcus</taxon>
    </lineage>
</organism>
<dbReference type="PANTHER" id="PTHR30287">
    <property type="entry name" value="MEMBRANE COMPONENT OF PREDICTED ABC SUPERFAMILY METABOLITE UPTAKE TRANSPORTER"/>
    <property type="match status" value="1"/>
</dbReference>
<keyword evidence="4 7" id="KW-1133">Transmembrane helix</keyword>
<dbReference type="AlphaFoldDB" id="G5JP42"/>